<dbReference type="PROSITE" id="PS51257">
    <property type="entry name" value="PROKAR_LIPOPROTEIN"/>
    <property type="match status" value="1"/>
</dbReference>
<keyword evidence="2" id="KW-1185">Reference proteome</keyword>
<accession>A0A326RZG1</accession>
<sequence>MKSARYLIIHFTLFFSCEEKETKTIWVYPYRLNTELYPYAQTGIFILTQDKEELDYSSWQRQSESFEIKDFKFEEGYFYKLKVEYEEVQPPQKLKLKSILEKRKDFIGTIEGAWKNIPLPDQPFFPIFIHVQKPTRTLETYGGCFKGITGLGEVGERKIQLVDKYYRLDADKVCLGQSPIQKGGFSFVQSTTQYQLSPNGFLDFFDSTGNLLIRFQPVE</sequence>
<evidence type="ECO:0000313" key="2">
    <source>
        <dbReference type="Proteomes" id="UP000248917"/>
    </source>
</evidence>
<dbReference type="AlphaFoldDB" id="A0A326RZG1"/>
<evidence type="ECO:0000313" key="1">
    <source>
        <dbReference type="EMBL" id="PZV83916.1"/>
    </source>
</evidence>
<proteinExistence type="predicted"/>
<dbReference type="OrthoDB" id="880459at2"/>
<reference evidence="1 2" key="1">
    <citation type="submission" date="2018-06" db="EMBL/GenBank/DDBJ databases">
        <title>Genomic Encyclopedia of Archaeal and Bacterial Type Strains, Phase II (KMG-II): from individual species to whole genera.</title>
        <authorList>
            <person name="Goeker M."/>
        </authorList>
    </citation>
    <scope>NUCLEOTIDE SEQUENCE [LARGE SCALE GENOMIC DNA]</scope>
    <source>
        <strain evidence="1 2">T4</strain>
    </source>
</reference>
<comment type="caution">
    <text evidence="1">The sequence shown here is derived from an EMBL/GenBank/DDBJ whole genome shotgun (WGS) entry which is preliminary data.</text>
</comment>
<dbReference type="RefSeq" id="WP_111392523.1">
    <property type="nucleotide sequence ID" value="NZ_QKTX01000005.1"/>
</dbReference>
<name>A0A326RZG1_9BACT</name>
<protein>
    <submittedName>
        <fullName evidence="1">Uncharacterized protein DUF4377</fullName>
    </submittedName>
</protein>
<dbReference type="EMBL" id="QKTX01000005">
    <property type="protein sequence ID" value="PZV83916.1"/>
    <property type="molecule type" value="Genomic_DNA"/>
</dbReference>
<gene>
    <name evidence="1" type="ORF">CLV31_105142</name>
</gene>
<organism evidence="1 2">
    <name type="scientific">Algoriphagus aquaeductus</name>
    <dbReference type="NCBI Taxonomy" id="475299"/>
    <lineage>
        <taxon>Bacteria</taxon>
        <taxon>Pseudomonadati</taxon>
        <taxon>Bacteroidota</taxon>
        <taxon>Cytophagia</taxon>
        <taxon>Cytophagales</taxon>
        <taxon>Cyclobacteriaceae</taxon>
        <taxon>Algoriphagus</taxon>
    </lineage>
</organism>
<dbReference type="Proteomes" id="UP000248917">
    <property type="component" value="Unassembled WGS sequence"/>
</dbReference>